<evidence type="ECO:0000313" key="5">
    <source>
        <dbReference type="Proteomes" id="UP000078237"/>
    </source>
</evidence>
<dbReference type="Pfam" id="PF12796">
    <property type="entry name" value="Ank_2"/>
    <property type="match status" value="1"/>
</dbReference>
<dbReference type="PROSITE" id="PS50088">
    <property type="entry name" value="ANK_REPEAT"/>
    <property type="match status" value="3"/>
</dbReference>
<evidence type="ECO:0000256" key="2">
    <source>
        <dbReference type="ARBA" id="ARBA00023043"/>
    </source>
</evidence>
<sequence length="1039" mass="114212">MATIQTLPNEILLAIVATVTEVPDLAAVALTSRQLTLAANPALYAAAARDAKTATQALFFAAENGFFESARVLLHHGADPNAYYRSHLPRQRLHRLLAAQGRRPGRQLLVDRNLALDCIRSSAEKAKRDPTNPADADLSSLLPSLFGEANDVHEPGGSRQYETLQRRMQVLATQPPGAGPPNCWTALHVAADHGDSGLAKLLLEHGANINALAEGAHDPASAAMSRGSDLVFWRVPSRPRYTALYIAICNGHDLTTQLLLAHGASTTVSAHSVTALDTAACYGALQLCKFLIDERRVTVERRRFSGVRTPFHYAVASGHLRTVGRFLLQRGANIRAPFNVVVNQGSGTTLEYNAFTHALHTKRYSDAALLLEIDPNLAFPRGSEICPFEACLTAHDLSQSDEEEMLPVFQRLLPGSAQDTHASNTRVLSALALASKICLPRTLGLLMTTVQDHTVTAEALESWLSSAICHARSGAGLETVMVLLNYGSSLLGLPTPGINCAFTLDRQIPHNLYGHCPLTDSPQLRDPQVFAARLQIAKMLHQRHTASPHGVDGEDLRNALLGACQPGGRKACEWLSSVGALHYIRKDDFSIMLNRTALPTALGGQDPELADWVLVTAAVMGHRDWLLNQDNVRKFSLPFSDSLQVVKVIVDHGGPFIHPQDKQNALPVLFSCHTRQRILRHERQIYNSDHIMANICARPEEKVAVDLLAHIIHVAGEGASSLVNCSFELKNATIRRITTPASIVCNGHTCKFHKATPFCEPARLAMLKMLLDAGAEVHSLAQRNGGWGTQALVEADHEEPTEPLWCALALQDQDAIRKHQTIGWPRWEVYDWHENPVQRAITGRMPTLVRAMLEARPLPISNSPVALRYLQAACGGIGSHSPRRISPQVLEVVLNMANLDHADLPLTSDGETALMTLLWFYRTDKYDSYYDNIYVHPHQCKCEAELIEFEKYHLSECVCLLLERGAKWNTRCRATGRSALDELRDLLGRGMVHTSAYKYHNLAIFRKHVVLDINSAAADSSPNFNPFEMGKIKATRAQA</sequence>
<gene>
    <name evidence="4" type="ORF">MMYC01_205391</name>
</gene>
<name>A0A175W1K7_9PEZI</name>
<keyword evidence="2 3" id="KW-0040">ANK repeat</keyword>
<dbReference type="PROSITE" id="PS50297">
    <property type="entry name" value="ANK_REP_REGION"/>
    <property type="match status" value="2"/>
</dbReference>
<dbReference type="PANTHER" id="PTHR24123">
    <property type="entry name" value="ANKYRIN REPEAT-CONTAINING"/>
    <property type="match status" value="1"/>
</dbReference>
<proteinExistence type="predicted"/>
<dbReference type="OrthoDB" id="341259at2759"/>
<dbReference type="EMBL" id="LCTW02000177">
    <property type="protein sequence ID" value="KXX77110.1"/>
    <property type="molecule type" value="Genomic_DNA"/>
</dbReference>
<dbReference type="PANTHER" id="PTHR24123:SF33">
    <property type="entry name" value="PROTEIN HOS4"/>
    <property type="match status" value="1"/>
</dbReference>
<dbReference type="VEuPathDB" id="FungiDB:MMYC01_205391"/>
<dbReference type="InterPro" id="IPR051165">
    <property type="entry name" value="Multifunctional_ANK_Repeat"/>
</dbReference>
<accession>A0A175W1K7</accession>
<keyword evidence="1" id="KW-0677">Repeat</keyword>
<evidence type="ECO:0000313" key="4">
    <source>
        <dbReference type="EMBL" id="KXX77110.1"/>
    </source>
</evidence>
<dbReference type="InterPro" id="IPR036770">
    <property type="entry name" value="Ankyrin_rpt-contain_sf"/>
</dbReference>
<dbReference type="Gene3D" id="1.25.40.20">
    <property type="entry name" value="Ankyrin repeat-containing domain"/>
    <property type="match status" value="3"/>
</dbReference>
<dbReference type="SUPFAM" id="SSF48403">
    <property type="entry name" value="Ankyrin repeat"/>
    <property type="match status" value="1"/>
</dbReference>
<feature type="repeat" description="ANK" evidence="3">
    <location>
        <begin position="182"/>
        <end position="214"/>
    </location>
</feature>
<organism evidence="4 5">
    <name type="scientific">Madurella mycetomatis</name>
    <dbReference type="NCBI Taxonomy" id="100816"/>
    <lineage>
        <taxon>Eukaryota</taxon>
        <taxon>Fungi</taxon>
        <taxon>Dikarya</taxon>
        <taxon>Ascomycota</taxon>
        <taxon>Pezizomycotina</taxon>
        <taxon>Sordariomycetes</taxon>
        <taxon>Sordariomycetidae</taxon>
        <taxon>Sordariales</taxon>
        <taxon>Sordariales incertae sedis</taxon>
        <taxon>Madurella</taxon>
    </lineage>
</organism>
<dbReference type="InterPro" id="IPR002110">
    <property type="entry name" value="Ankyrin_rpt"/>
</dbReference>
<evidence type="ECO:0000256" key="1">
    <source>
        <dbReference type="ARBA" id="ARBA00022737"/>
    </source>
</evidence>
<dbReference type="AlphaFoldDB" id="A0A175W1K7"/>
<evidence type="ECO:0000256" key="3">
    <source>
        <dbReference type="PROSITE-ProRule" id="PRU00023"/>
    </source>
</evidence>
<protein>
    <submittedName>
        <fullName evidence="4">Ankyrin repeat and KH domain-containing protein mask</fullName>
    </submittedName>
</protein>
<feature type="repeat" description="ANK" evidence="3">
    <location>
        <begin position="53"/>
        <end position="85"/>
    </location>
</feature>
<dbReference type="STRING" id="100816.A0A175W1K7"/>
<feature type="repeat" description="ANK" evidence="3">
    <location>
        <begin position="306"/>
        <end position="339"/>
    </location>
</feature>
<reference evidence="4 5" key="1">
    <citation type="journal article" date="2016" name="Genome Announc.">
        <title>Genome Sequence of Madurella mycetomatis mm55, Isolated from a Human Mycetoma Case in Sudan.</title>
        <authorList>
            <person name="Smit S."/>
            <person name="Derks M.F."/>
            <person name="Bervoets S."/>
            <person name="Fahal A."/>
            <person name="van Leeuwen W."/>
            <person name="van Belkum A."/>
            <person name="van de Sande W.W."/>
        </authorList>
    </citation>
    <scope>NUCLEOTIDE SEQUENCE [LARGE SCALE GENOMIC DNA]</scope>
    <source>
        <strain evidence="5">mm55</strain>
    </source>
</reference>
<dbReference type="SMART" id="SM00248">
    <property type="entry name" value="ANK"/>
    <property type="match status" value="5"/>
</dbReference>
<dbReference type="Proteomes" id="UP000078237">
    <property type="component" value="Unassembled WGS sequence"/>
</dbReference>
<comment type="caution">
    <text evidence="4">The sequence shown here is derived from an EMBL/GenBank/DDBJ whole genome shotgun (WGS) entry which is preliminary data.</text>
</comment>
<dbReference type="Pfam" id="PF00023">
    <property type="entry name" value="Ank"/>
    <property type="match status" value="3"/>
</dbReference>
<keyword evidence="5" id="KW-1185">Reference proteome</keyword>